<reference evidence="6" key="1">
    <citation type="journal article" date="2019" name="Int. J. Syst. Evol. Microbiol.">
        <title>The Global Catalogue of Microorganisms (GCM) 10K type strain sequencing project: providing services to taxonomists for standard genome sequencing and annotation.</title>
        <authorList>
            <consortium name="The Broad Institute Genomics Platform"/>
            <consortium name="The Broad Institute Genome Sequencing Center for Infectious Disease"/>
            <person name="Wu L."/>
            <person name="Ma J."/>
        </authorList>
    </citation>
    <scope>NUCLEOTIDE SEQUENCE [LARGE SCALE GENOMIC DNA]</scope>
    <source>
        <strain evidence="6">R28</strain>
    </source>
</reference>
<dbReference type="Proteomes" id="UP001597383">
    <property type="component" value="Unassembled WGS sequence"/>
</dbReference>
<evidence type="ECO:0000313" key="6">
    <source>
        <dbReference type="Proteomes" id="UP001597383"/>
    </source>
</evidence>
<evidence type="ECO:0000259" key="4">
    <source>
        <dbReference type="Pfam" id="PF13439"/>
    </source>
</evidence>
<feature type="domain" description="Glycosyltransferase subfamily 4-like N-terminal" evidence="4">
    <location>
        <begin position="26"/>
        <end position="135"/>
    </location>
</feature>
<keyword evidence="2 5" id="KW-0808">Transferase</keyword>
<organism evidence="5 6">
    <name type="scientific">Ornithinibacillus salinisoli</name>
    <dbReference type="NCBI Taxonomy" id="1848459"/>
    <lineage>
        <taxon>Bacteria</taxon>
        <taxon>Bacillati</taxon>
        <taxon>Bacillota</taxon>
        <taxon>Bacilli</taxon>
        <taxon>Bacillales</taxon>
        <taxon>Bacillaceae</taxon>
        <taxon>Ornithinibacillus</taxon>
    </lineage>
</organism>
<evidence type="ECO:0000256" key="1">
    <source>
        <dbReference type="ARBA" id="ARBA00022676"/>
    </source>
</evidence>
<dbReference type="InterPro" id="IPR001296">
    <property type="entry name" value="Glyco_trans_1"/>
</dbReference>
<dbReference type="InterPro" id="IPR028098">
    <property type="entry name" value="Glyco_trans_4-like_N"/>
</dbReference>
<gene>
    <name evidence="5" type="ORF">ACFSJF_09405</name>
</gene>
<dbReference type="Gene3D" id="3.40.50.2000">
    <property type="entry name" value="Glycogen Phosphorylase B"/>
    <property type="match status" value="2"/>
</dbReference>
<dbReference type="SUPFAM" id="SSF53756">
    <property type="entry name" value="UDP-Glycosyltransferase/glycogen phosphorylase"/>
    <property type="match status" value="1"/>
</dbReference>
<keyword evidence="1 5" id="KW-0328">Glycosyltransferase</keyword>
<dbReference type="Pfam" id="PF13439">
    <property type="entry name" value="Glyco_transf_4"/>
    <property type="match status" value="1"/>
</dbReference>
<proteinExistence type="predicted"/>
<evidence type="ECO:0000259" key="3">
    <source>
        <dbReference type="Pfam" id="PF00534"/>
    </source>
</evidence>
<accession>A0ABW4VYV5</accession>
<dbReference type="GO" id="GO:0016757">
    <property type="term" value="F:glycosyltransferase activity"/>
    <property type="evidence" value="ECO:0007669"/>
    <property type="project" value="UniProtKB-KW"/>
</dbReference>
<dbReference type="EMBL" id="JBHUHQ010000015">
    <property type="protein sequence ID" value="MFD2044482.1"/>
    <property type="molecule type" value="Genomic_DNA"/>
</dbReference>
<dbReference type="EC" id="2.4.-.-" evidence="5"/>
<comment type="caution">
    <text evidence="5">The sequence shown here is derived from an EMBL/GenBank/DDBJ whole genome shotgun (WGS) entry which is preliminary data.</text>
</comment>
<name>A0ABW4VYV5_9BACI</name>
<dbReference type="PANTHER" id="PTHR12526:SF629">
    <property type="entry name" value="TEICHURONIC ACID BIOSYNTHESIS GLYCOSYLTRANSFERASE TUAH-RELATED"/>
    <property type="match status" value="1"/>
</dbReference>
<dbReference type="PANTHER" id="PTHR12526">
    <property type="entry name" value="GLYCOSYLTRANSFERASE"/>
    <property type="match status" value="1"/>
</dbReference>
<keyword evidence="6" id="KW-1185">Reference proteome</keyword>
<dbReference type="Pfam" id="PF00534">
    <property type="entry name" value="Glycos_transf_1"/>
    <property type="match status" value="1"/>
</dbReference>
<evidence type="ECO:0000256" key="2">
    <source>
        <dbReference type="ARBA" id="ARBA00022679"/>
    </source>
</evidence>
<dbReference type="RefSeq" id="WP_377556287.1">
    <property type="nucleotide sequence ID" value="NZ_JBHUHQ010000015.1"/>
</dbReference>
<protein>
    <submittedName>
        <fullName evidence="5">Glycosyltransferase</fullName>
        <ecNumber evidence="5">2.4.-.-</ecNumber>
    </submittedName>
</protein>
<feature type="domain" description="Glycosyl transferase family 1" evidence="3">
    <location>
        <begin position="289"/>
        <end position="350"/>
    </location>
</feature>
<sequence length="376" mass="44014">MELTNRVVHLTTVHHPYDPRIYHKECKSLHQAGYDVTLIAQEDPTESRKNGSIKHIKLKSYSNRLKRMIFGTYDLYKKAKRLNADVYHFHDPELLPVGWLLKKKNNIVIYDIHEDYVTSIMQKEYMKETIKKIVASAYKFMENIFAKKLELCLAEKYYKDIYPRGKCILNYPTINKNVINHQRKNSSVEDSLLYTGNVTHVRGALIHAKIPLIHPSVSVHFVGKCNKSIADEIYTIANDRQHQIEIVGIDRFVEKEDIEAKYVSRNWLAGIALFPPTEHYMKKELTKFFEYMSAGLPIICSDFPVWKKFVETYECGIAVDPYNEHEINEAIEFLRNNPQEVIRMGENGKEAVVEKLNWNVEEGKLVNWYKELLDKN</sequence>
<evidence type="ECO:0000313" key="5">
    <source>
        <dbReference type="EMBL" id="MFD2044482.1"/>
    </source>
</evidence>